<feature type="domain" description="Erythromycin biosynthesis protein CIII-like C-terminal" evidence="2">
    <location>
        <begin position="306"/>
        <end position="396"/>
    </location>
</feature>
<reference evidence="3 4" key="1">
    <citation type="submission" date="2017-12" db="EMBL/GenBank/DDBJ databases">
        <title>Genomes of bacteria within cyanobacterial aggregates.</title>
        <authorList>
            <person name="Cai H."/>
        </authorList>
    </citation>
    <scope>NUCLEOTIDE SEQUENCE [LARGE SCALE GENOMIC DNA]</scope>
    <source>
        <strain evidence="3 4">TH16</strain>
    </source>
</reference>
<dbReference type="GO" id="GO:0008194">
    <property type="term" value="F:UDP-glycosyltransferase activity"/>
    <property type="evidence" value="ECO:0007669"/>
    <property type="project" value="InterPro"/>
</dbReference>
<dbReference type="InterPro" id="IPR010610">
    <property type="entry name" value="EryCIII-like_C"/>
</dbReference>
<dbReference type="CDD" id="cd03784">
    <property type="entry name" value="GT1_Gtf-like"/>
    <property type="match status" value="1"/>
</dbReference>
<dbReference type="InterPro" id="IPR002213">
    <property type="entry name" value="UDP_glucos_trans"/>
</dbReference>
<dbReference type="Pfam" id="PF06722">
    <property type="entry name" value="EryCIII-like_C"/>
    <property type="match status" value="1"/>
</dbReference>
<evidence type="ECO:0000313" key="3">
    <source>
        <dbReference type="EMBL" id="AUN30025.1"/>
    </source>
</evidence>
<dbReference type="Pfam" id="PF03033">
    <property type="entry name" value="Glyco_transf_28"/>
    <property type="match status" value="1"/>
</dbReference>
<dbReference type="Proteomes" id="UP000234752">
    <property type="component" value="Chromosome eg_1"/>
</dbReference>
<dbReference type="GO" id="GO:0005975">
    <property type="term" value="P:carbohydrate metabolic process"/>
    <property type="evidence" value="ECO:0007669"/>
    <property type="project" value="InterPro"/>
</dbReference>
<evidence type="ECO:0000259" key="1">
    <source>
        <dbReference type="Pfam" id="PF03033"/>
    </source>
</evidence>
<dbReference type="AlphaFoldDB" id="A0A2K9NCW5"/>
<dbReference type="EMBL" id="CP025611">
    <property type="protein sequence ID" value="AUN30025.1"/>
    <property type="molecule type" value="Genomic_DNA"/>
</dbReference>
<dbReference type="KEGG" id="ncb:C0V82_07125"/>
<keyword evidence="4" id="KW-1185">Reference proteome</keyword>
<evidence type="ECO:0000313" key="4">
    <source>
        <dbReference type="Proteomes" id="UP000234752"/>
    </source>
</evidence>
<evidence type="ECO:0000259" key="2">
    <source>
        <dbReference type="Pfam" id="PF06722"/>
    </source>
</evidence>
<accession>A0A2K9NCW5</accession>
<protein>
    <submittedName>
        <fullName evidence="3">Glycosyltransferase</fullName>
    </submittedName>
</protein>
<organism evidence="3 4">
    <name type="scientific">Niveispirillum cyanobacteriorum</name>
    <dbReference type="NCBI Taxonomy" id="1612173"/>
    <lineage>
        <taxon>Bacteria</taxon>
        <taxon>Pseudomonadati</taxon>
        <taxon>Pseudomonadota</taxon>
        <taxon>Alphaproteobacteria</taxon>
        <taxon>Rhodospirillales</taxon>
        <taxon>Azospirillaceae</taxon>
        <taxon>Niveispirillum</taxon>
    </lineage>
</organism>
<dbReference type="PANTHER" id="PTHR48050:SF13">
    <property type="entry name" value="STEROL 3-BETA-GLUCOSYLTRANSFERASE UGT80A2"/>
    <property type="match status" value="1"/>
</dbReference>
<dbReference type="FunFam" id="3.40.50.2000:FF:000009">
    <property type="entry name" value="Sterol 3-beta-glucosyltransferase UGT80A2"/>
    <property type="match status" value="1"/>
</dbReference>
<proteinExistence type="predicted"/>
<dbReference type="Gene3D" id="3.40.50.2000">
    <property type="entry name" value="Glycogen Phosphorylase B"/>
    <property type="match status" value="2"/>
</dbReference>
<keyword evidence="3" id="KW-0808">Transferase</keyword>
<dbReference type="GO" id="GO:0016758">
    <property type="term" value="F:hexosyltransferase activity"/>
    <property type="evidence" value="ECO:0007669"/>
    <property type="project" value="InterPro"/>
</dbReference>
<gene>
    <name evidence="3" type="ORF">C0V82_07125</name>
</gene>
<dbReference type="InterPro" id="IPR004276">
    <property type="entry name" value="GlycoTrans_28_N"/>
</dbReference>
<dbReference type="PANTHER" id="PTHR48050">
    <property type="entry name" value="STEROL 3-BETA-GLUCOSYLTRANSFERASE"/>
    <property type="match status" value="1"/>
</dbReference>
<dbReference type="GO" id="GO:0033072">
    <property type="term" value="P:vancomycin biosynthetic process"/>
    <property type="evidence" value="ECO:0007669"/>
    <property type="project" value="UniProtKB-ARBA"/>
</dbReference>
<sequence>MMALGSRGDVQPFAALGVALAARGHTVRLLTYGSFADLVAGRGVTLVPVEGDIQADLKGPEATAMFAEGAKPRLVMAAMRAFAERNGESWARCLLEEARTADLLIPAGASVFIGASVAEALSIPYVHAYPQPTLPTRAFPSAMVPPQGKRPGLGNLLQSWTISIVFWQIFRKSVNRVRRELLGLKPYPVQGPYWRWQRDGFPMLMGYSPALVPRPDDWHPAAQVVGAWFLDHPEWVMPDDLSAFLAAGPAPVYIGFGSMMPGDPARTTRMIVEAVRRVGCRAVLAGGWGGLKPSGPTPDIFPLEAAPHDRLLPHMAAVVHHGGAGTTAAGVRAGVPAVIVPFLADQFFWAWRLDELGVCGGMLRHRDLDADQLAAAIRRCLEDQGMRGRAAALGATVRAEDGLGAAVRVIEVVATAR</sequence>
<dbReference type="InterPro" id="IPR050426">
    <property type="entry name" value="Glycosyltransferase_28"/>
</dbReference>
<dbReference type="SUPFAM" id="SSF53756">
    <property type="entry name" value="UDP-Glycosyltransferase/glycogen phosphorylase"/>
    <property type="match status" value="1"/>
</dbReference>
<feature type="domain" description="Glycosyltransferase family 28 N-terminal" evidence="1">
    <location>
        <begin position="1"/>
        <end position="139"/>
    </location>
</feature>
<name>A0A2K9NCW5_9PROT</name>